<dbReference type="PANTHER" id="PTHR30336:SF4">
    <property type="entry name" value="ENVELOPE BIOGENESIS FACTOR ELYC"/>
    <property type="match status" value="1"/>
</dbReference>
<dbReference type="OrthoDB" id="9782395at2"/>
<accession>A0A1N6EA60</accession>
<dbReference type="Gene3D" id="3.40.50.620">
    <property type="entry name" value="HUPs"/>
    <property type="match status" value="1"/>
</dbReference>
<sequence length="199" mass="22994">MKKLIKYLKFIVVLIFSWFVIHTVYIVTDGLSDNGKKADIAIILGNKVNEDGTLSTRLEKRLETGIELYKNHRVKKILVSGGLGKEGFYEGDKMKEFLISNAIPDSVIFVDNYGNNTRLTVENSLKFQQKYKFKSIIVVSQYFHVTRTKKLFNDQGFENVSSVSPRYFEWRDLYSILREFPAYYTQLDSGENSSSIQKS</sequence>
<protein>
    <submittedName>
        <fullName evidence="3">Protein SanA, affects membrane permeability for vancomycin</fullName>
    </submittedName>
</protein>
<keyword evidence="4" id="KW-1185">Reference proteome</keyword>
<dbReference type="GO" id="GO:0000270">
    <property type="term" value="P:peptidoglycan metabolic process"/>
    <property type="evidence" value="ECO:0007669"/>
    <property type="project" value="TreeGrafter"/>
</dbReference>
<dbReference type="CDD" id="cd06259">
    <property type="entry name" value="YdcF-like"/>
    <property type="match status" value="1"/>
</dbReference>
<feature type="transmembrane region" description="Helical" evidence="1">
    <location>
        <begin position="7"/>
        <end position="27"/>
    </location>
</feature>
<dbReference type="Proteomes" id="UP000184782">
    <property type="component" value="Unassembled WGS sequence"/>
</dbReference>
<dbReference type="EMBL" id="FSRQ01000001">
    <property type="protein sequence ID" value="SIN79851.1"/>
    <property type="molecule type" value="Genomic_DNA"/>
</dbReference>
<dbReference type="InterPro" id="IPR051599">
    <property type="entry name" value="Cell_Envelope_Assoc"/>
</dbReference>
<dbReference type="InterPro" id="IPR003848">
    <property type="entry name" value="DUF218"/>
</dbReference>
<dbReference type="Pfam" id="PF02698">
    <property type="entry name" value="DUF218"/>
    <property type="match status" value="1"/>
</dbReference>
<feature type="domain" description="DUF218" evidence="2">
    <location>
        <begin position="39"/>
        <end position="163"/>
    </location>
</feature>
<evidence type="ECO:0000313" key="3">
    <source>
        <dbReference type="EMBL" id="SIN79851.1"/>
    </source>
</evidence>
<reference evidence="4" key="1">
    <citation type="submission" date="2016-12" db="EMBL/GenBank/DDBJ databases">
        <authorList>
            <person name="Varghese N."/>
            <person name="Submissions S."/>
        </authorList>
    </citation>
    <scope>NUCLEOTIDE SEQUENCE [LARGE SCALE GENOMIC DNA]</scope>
    <source>
        <strain evidence="4">DSM 16779</strain>
    </source>
</reference>
<dbReference type="STRING" id="59733.SAMN05421769_0063"/>
<dbReference type="GO" id="GO:0005886">
    <property type="term" value="C:plasma membrane"/>
    <property type="evidence" value="ECO:0007669"/>
    <property type="project" value="TreeGrafter"/>
</dbReference>
<evidence type="ECO:0000256" key="1">
    <source>
        <dbReference type="SAM" id="Phobius"/>
    </source>
</evidence>
<dbReference type="PANTHER" id="PTHR30336">
    <property type="entry name" value="INNER MEMBRANE PROTEIN, PROBABLE PERMEASE"/>
    <property type="match status" value="1"/>
</dbReference>
<dbReference type="AlphaFoldDB" id="A0A1N6EA60"/>
<organism evidence="3 4">
    <name type="scientific">Chryseobacterium scophthalmum</name>
    <dbReference type="NCBI Taxonomy" id="59733"/>
    <lineage>
        <taxon>Bacteria</taxon>
        <taxon>Pseudomonadati</taxon>
        <taxon>Bacteroidota</taxon>
        <taxon>Flavobacteriia</taxon>
        <taxon>Flavobacteriales</taxon>
        <taxon>Weeksellaceae</taxon>
        <taxon>Chryseobacterium group</taxon>
        <taxon>Chryseobacterium</taxon>
    </lineage>
</organism>
<keyword evidence="1" id="KW-0812">Transmembrane</keyword>
<keyword evidence="1" id="KW-1133">Transmembrane helix</keyword>
<dbReference type="RefSeq" id="WP_074228023.1">
    <property type="nucleotide sequence ID" value="NZ_FSRQ01000001.1"/>
</dbReference>
<name>A0A1N6EA60_9FLAO</name>
<dbReference type="GO" id="GO:0043164">
    <property type="term" value="P:Gram-negative-bacterium-type cell wall biogenesis"/>
    <property type="evidence" value="ECO:0007669"/>
    <property type="project" value="TreeGrafter"/>
</dbReference>
<proteinExistence type="predicted"/>
<dbReference type="InterPro" id="IPR014729">
    <property type="entry name" value="Rossmann-like_a/b/a_fold"/>
</dbReference>
<keyword evidence="1" id="KW-0472">Membrane</keyword>
<gene>
    <name evidence="3" type="ORF">SAMN05421769_0063</name>
</gene>
<evidence type="ECO:0000259" key="2">
    <source>
        <dbReference type="Pfam" id="PF02698"/>
    </source>
</evidence>
<evidence type="ECO:0000313" key="4">
    <source>
        <dbReference type="Proteomes" id="UP000184782"/>
    </source>
</evidence>